<dbReference type="Proteomes" id="UP000699462">
    <property type="component" value="Unassembled WGS sequence"/>
</dbReference>
<dbReference type="CDD" id="cd00044">
    <property type="entry name" value="CysPc"/>
    <property type="match status" value="1"/>
</dbReference>
<dbReference type="AlphaFoldDB" id="A0A8T0DMS8"/>
<evidence type="ECO:0000256" key="4">
    <source>
        <dbReference type="ARBA" id="ARBA00022807"/>
    </source>
</evidence>
<dbReference type="InterPro" id="IPR011992">
    <property type="entry name" value="EF-hand-dom_pair"/>
</dbReference>
<dbReference type="Pfam" id="PF01067">
    <property type="entry name" value="Calpain_III"/>
    <property type="match status" value="1"/>
</dbReference>
<dbReference type="Gene3D" id="2.60.120.380">
    <property type="match status" value="1"/>
</dbReference>
<dbReference type="InterPro" id="IPR022682">
    <property type="entry name" value="Calpain_domain_III"/>
</dbReference>
<evidence type="ECO:0000256" key="2">
    <source>
        <dbReference type="ARBA" id="ARBA00022670"/>
    </source>
</evidence>
<dbReference type="InterPro" id="IPR022684">
    <property type="entry name" value="Calpain_cysteine_protease"/>
</dbReference>
<dbReference type="Gene3D" id="3.90.70.10">
    <property type="entry name" value="Cysteine proteinases"/>
    <property type="match status" value="1"/>
</dbReference>
<dbReference type="PRINTS" id="PR00704">
    <property type="entry name" value="CALPAIN"/>
</dbReference>
<dbReference type="OrthoDB" id="424753at2759"/>
<dbReference type="EMBL" id="JTDF01002167">
    <property type="protein sequence ID" value="KAF8569123.1"/>
    <property type="molecule type" value="Genomic_DNA"/>
</dbReference>
<evidence type="ECO:0000313" key="9">
    <source>
        <dbReference type="Proteomes" id="UP000699462"/>
    </source>
</evidence>
<evidence type="ECO:0000256" key="6">
    <source>
        <dbReference type="PROSITE-ProRule" id="PRU00239"/>
    </source>
</evidence>
<dbReference type="InterPro" id="IPR038765">
    <property type="entry name" value="Papain-like_cys_pep_sf"/>
</dbReference>
<feature type="active site" evidence="5 6">
    <location>
        <position position="314"/>
    </location>
</feature>
<evidence type="ECO:0000259" key="7">
    <source>
        <dbReference type="PROSITE" id="PS50203"/>
    </source>
</evidence>
<evidence type="ECO:0000256" key="1">
    <source>
        <dbReference type="ARBA" id="ARBA00007623"/>
    </source>
</evidence>
<keyword evidence="4 6" id="KW-0788">Thiol protease</keyword>
<dbReference type="Gene3D" id="1.10.238.10">
    <property type="entry name" value="EF-hand"/>
    <property type="match status" value="1"/>
</dbReference>
<dbReference type="GO" id="GO:0004198">
    <property type="term" value="F:calcium-dependent cysteine-type endopeptidase activity"/>
    <property type="evidence" value="ECO:0007669"/>
    <property type="project" value="InterPro"/>
</dbReference>
<dbReference type="GO" id="GO:0005737">
    <property type="term" value="C:cytoplasm"/>
    <property type="evidence" value="ECO:0007669"/>
    <property type="project" value="TreeGrafter"/>
</dbReference>
<dbReference type="PANTHER" id="PTHR10183">
    <property type="entry name" value="CALPAIN"/>
    <property type="match status" value="1"/>
</dbReference>
<comment type="caution">
    <text evidence="8">The sequence shown here is derived from an EMBL/GenBank/DDBJ whole genome shotgun (WGS) entry which is preliminary data.</text>
</comment>
<name>A0A8T0DMS8_9TREM</name>
<dbReference type="GO" id="GO:0006508">
    <property type="term" value="P:proteolysis"/>
    <property type="evidence" value="ECO:0007669"/>
    <property type="project" value="UniProtKB-KW"/>
</dbReference>
<dbReference type="InterPro" id="IPR036213">
    <property type="entry name" value="Calpain_III_sf"/>
</dbReference>
<dbReference type="PANTHER" id="PTHR10183:SF433">
    <property type="entry name" value="CALPAIN-A-RELATED"/>
    <property type="match status" value="1"/>
</dbReference>
<evidence type="ECO:0000256" key="5">
    <source>
        <dbReference type="PIRSR" id="PIRSR622684-1"/>
    </source>
</evidence>
<dbReference type="SUPFAM" id="SSF54001">
    <property type="entry name" value="Cysteine proteinases"/>
    <property type="match status" value="1"/>
</dbReference>
<keyword evidence="9" id="KW-1185">Reference proteome</keyword>
<dbReference type="SUPFAM" id="SSF47473">
    <property type="entry name" value="EF-hand"/>
    <property type="match status" value="1"/>
</dbReference>
<dbReference type="SUPFAM" id="SSF49758">
    <property type="entry name" value="Calpain large subunit, middle domain (domain III)"/>
    <property type="match status" value="1"/>
</dbReference>
<dbReference type="InterPro" id="IPR001300">
    <property type="entry name" value="Peptidase_C2_calpain_cat"/>
</dbReference>
<proteinExistence type="inferred from homology"/>
<gene>
    <name evidence="8" type="ORF">P879_04955</name>
</gene>
<evidence type="ECO:0000313" key="8">
    <source>
        <dbReference type="EMBL" id="KAF8569123.1"/>
    </source>
</evidence>
<organism evidence="8 9">
    <name type="scientific">Paragonimus westermani</name>
    <dbReference type="NCBI Taxonomy" id="34504"/>
    <lineage>
        <taxon>Eukaryota</taxon>
        <taxon>Metazoa</taxon>
        <taxon>Spiralia</taxon>
        <taxon>Lophotrochozoa</taxon>
        <taxon>Platyhelminthes</taxon>
        <taxon>Trematoda</taxon>
        <taxon>Digenea</taxon>
        <taxon>Plagiorchiida</taxon>
        <taxon>Troglotremata</taxon>
        <taxon>Troglotrematidae</taxon>
        <taxon>Paragonimus</taxon>
    </lineage>
</organism>
<keyword evidence="3 6" id="KW-0378">Hydrolase</keyword>
<dbReference type="InterPro" id="IPR000169">
    <property type="entry name" value="Pept_cys_AS"/>
</dbReference>
<dbReference type="InterPro" id="IPR022683">
    <property type="entry name" value="Calpain_III"/>
</dbReference>
<dbReference type="PROSITE" id="PS00139">
    <property type="entry name" value="THIOL_PROTEASE_CYS"/>
    <property type="match status" value="1"/>
</dbReference>
<accession>A0A8T0DMS8</accession>
<dbReference type="FunFam" id="3.90.70.10:FF:000001">
    <property type="entry name" value="Calpain-1 catalytic subunit"/>
    <property type="match status" value="1"/>
</dbReference>
<dbReference type="PROSITE" id="PS50203">
    <property type="entry name" value="CALPAIN_CAT"/>
    <property type="match status" value="1"/>
</dbReference>
<evidence type="ECO:0000256" key="3">
    <source>
        <dbReference type="ARBA" id="ARBA00022801"/>
    </source>
</evidence>
<keyword evidence="2 6" id="KW-0645">Protease</keyword>
<dbReference type="SMART" id="SM00720">
    <property type="entry name" value="calpain_III"/>
    <property type="match status" value="1"/>
</dbReference>
<feature type="domain" description="Calpain catalytic" evidence="7">
    <location>
        <begin position="68"/>
        <end position="374"/>
    </location>
</feature>
<feature type="active site" evidence="5 6">
    <location>
        <position position="290"/>
    </location>
</feature>
<protein>
    <recommendedName>
        <fullName evidence="7">Calpain catalytic domain-containing protein</fullName>
    </recommendedName>
</protein>
<feature type="active site" evidence="5 6">
    <location>
        <position position="124"/>
    </location>
</feature>
<comment type="similarity">
    <text evidence="1">Belongs to the peptidase C2 family.</text>
</comment>
<reference evidence="8 9" key="1">
    <citation type="submission" date="2019-07" db="EMBL/GenBank/DDBJ databases">
        <title>Annotation for the trematode Paragonimus westermani.</title>
        <authorList>
            <person name="Choi Y.-J."/>
        </authorList>
    </citation>
    <scope>NUCLEOTIDE SEQUENCE [LARGE SCALE GENOMIC DNA]</scope>
    <source>
        <strain evidence="8">180907_Pwestermani</strain>
    </source>
</reference>
<sequence length="628" mass="71788">MSAGIQVIRQMDYDSSIHRGTMNARSVARRHKKDSSVWDERFHLSKSLESSRKWFARQVAQQLQRGGRFRDPFLKPDDSTIGPDLSARGRRYDWLRPHEIVNDPQFVADGISRFDVKQGEIGDCWFLAAVASLSMYRELLQQVIPFGQTLNANGSQSNGSFTYCGMFWFRFWRFGDWVDVVIDDLLPTRNRQLVFMHSADRREFWSALLEKAYVKLIGTYDAMRGGNTTEAMEDFTGGLTEVMDLGEKAPKKLFSIMECAKARASLMATSIDAAENELEGRGPMGLITGHAYSITDVRRVTSRSGPVELVRLRNPWGNEEEWVGPWSDQSREWKNIPQDERRRIGLTFDNDGEFWMSFSDFVRYFSRVEFCHLGPESVVVGQSMIHATPSRRWEMTKEEGEWVRFATAGGCRNYSGLHKLQLKVCPCPTWRGCRLSPSILRAFFLANSTIARSPTFTNMREVVGRHKLEPGEYVIVPSTFAPNEEAKFILRIFSERACESNEIDDSTQIDKETGVTPVKPTEDPALIDKLRAAFDDVAEKSGTISYPELRDILNVAFTKGLSLSNRVYHAIICRYANQKGEILFDDYILLLVRLVTVIETYKAQERLLDGRAVFGLEEVSNIVEKFYF</sequence>
<dbReference type="Pfam" id="PF00648">
    <property type="entry name" value="Peptidase_C2"/>
    <property type="match status" value="1"/>
</dbReference>
<dbReference type="SMART" id="SM00230">
    <property type="entry name" value="CysPc"/>
    <property type="match status" value="1"/>
</dbReference>